<feature type="compositionally biased region" description="Acidic residues" evidence="1">
    <location>
        <begin position="1"/>
        <end position="13"/>
    </location>
</feature>
<evidence type="ECO:0000313" key="4">
    <source>
        <dbReference type="Proteomes" id="UP000636661"/>
    </source>
</evidence>
<sequence length="377" mass="36435">MADERDEWLDQDAAENLLRGEPVGPVDDHARERARRVERALDALRATSGPATDRLPGEEAALAAFRAARAERTAGARAALGTSGGPEAADAGRVRPRPGPRERMRWARPVRWGLAASVAGLAVGGVAVGAGTGVLPVLGGDSEPLPAASVSADGTPDAAPTGGTTTGPGSATPGTAAGGPGGKAPSASATPGGDGERVPGRPDPEGGGDARDGDVTGGPTGGHPADVAGAGSGSVAGPDGDASWFARTARDCRDYRDGRLDRDRREKLEAAANGAAKLKVLCDKVLGGDLSYENGSTGAGAGGPGPGAGSGWGGAGSGGPGSGGSGGSGGGSGPGGGWGGGGDGKGHDGGDSDAARPSASWRPLAPPLTVRRTGPVF</sequence>
<dbReference type="EMBL" id="BMTP01000005">
    <property type="protein sequence ID" value="GGU36028.1"/>
    <property type="molecule type" value="Genomic_DNA"/>
</dbReference>
<dbReference type="AlphaFoldDB" id="A0A918HW44"/>
<keyword evidence="2" id="KW-0812">Transmembrane</keyword>
<feature type="region of interest" description="Disordered" evidence="1">
    <location>
        <begin position="131"/>
        <end position="264"/>
    </location>
</feature>
<evidence type="ECO:0000313" key="3">
    <source>
        <dbReference type="EMBL" id="GGU36028.1"/>
    </source>
</evidence>
<feature type="region of interest" description="Disordered" evidence="1">
    <location>
        <begin position="289"/>
        <end position="377"/>
    </location>
</feature>
<feature type="compositionally biased region" description="Basic and acidic residues" evidence="1">
    <location>
        <begin position="194"/>
        <end position="214"/>
    </location>
</feature>
<comment type="caution">
    <text evidence="3">The sequence shown here is derived from an EMBL/GenBank/DDBJ whole genome shotgun (WGS) entry which is preliminary data.</text>
</comment>
<keyword evidence="2" id="KW-1133">Transmembrane helix</keyword>
<evidence type="ECO:0000256" key="1">
    <source>
        <dbReference type="SAM" id="MobiDB-lite"/>
    </source>
</evidence>
<feature type="compositionally biased region" description="Basic and acidic residues" evidence="1">
    <location>
        <begin position="248"/>
        <end position="264"/>
    </location>
</feature>
<gene>
    <name evidence="3" type="ORF">GCM10010274_24200</name>
</gene>
<keyword evidence="4" id="KW-1185">Reference proteome</keyword>
<reference evidence="3" key="2">
    <citation type="submission" date="2020-09" db="EMBL/GenBank/DDBJ databases">
        <authorList>
            <person name="Sun Q."/>
            <person name="Ohkuma M."/>
        </authorList>
    </citation>
    <scope>NUCLEOTIDE SEQUENCE</scope>
    <source>
        <strain evidence="3">JCM 4391</strain>
    </source>
</reference>
<feature type="compositionally biased region" description="Basic and acidic residues" evidence="1">
    <location>
        <begin position="344"/>
        <end position="354"/>
    </location>
</feature>
<keyword evidence="2" id="KW-0472">Membrane</keyword>
<reference evidence="3" key="1">
    <citation type="journal article" date="2014" name="Int. J. Syst. Evol. Microbiol.">
        <title>Complete genome sequence of Corynebacterium casei LMG S-19264T (=DSM 44701T), isolated from a smear-ripened cheese.</title>
        <authorList>
            <consortium name="US DOE Joint Genome Institute (JGI-PGF)"/>
            <person name="Walter F."/>
            <person name="Albersmeier A."/>
            <person name="Kalinowski J."/>
            <person name="Ruckert C."/>
        </authorList>
    </citation>
    <scope>NUCLEOTIDE SEQUENCE</scope>
    <source>
        <strain evidence="3">JCM 4391</strain>
    </source>
</reference>
<feature type="compositionally biased region" description="Low complexity" evidence="1">
    <location>
        <begin position="152"/>
        <end position="175"/>
    </location>
</feature>
<feature type="region of interest" description="Disordered" evidence="1">
    <location>
        <begin position="1"/>
        <end position="28"/>
    </location>
</feature>
<dbReference type="RefSeq" id="WP_189550775.1">
    <property type="nucleotide sequence ID" value="NZ_BMTP01000005.1"/>
</dbReference>
<organism evidence="3 4">
    <name type="scientific">Streptomyces lavendofoliae</name>
    <dbReference type="NCBI Taxonomy" id="67314"/>
    <lineage>
        <taxon>Bacteria</taxon>
        <taxon>Bacillati</taxon>
        <taxon>Actinomycetota</taxon>
        <taxon>Actinomycetes</taxon>
        <taxon>Kitasatosporales</taxon>
        <taxon>Streptomycetaceae</taxon>
        <taxon>Streptomyces</taxon>
    </lineage>
</organism>
<evidence type="ECO:0008006" key="5">
    <source>
        <dbReference type="Google" id="ProtNLM"/>
    </source>
</evidence>
<name>A0A918HW44_9ACTN</name>
<evidence type="ECO:0000256" key="2">
    <source>
        <dbReference type="SAM" id="Phobius"/>
    </source>
</evidence>
<proteinExistence type="predicted"/>
<feature type="region of interest" description="Disordered" evidence="1">
    <location>
        <begin position="75"/>
        <end position="104"/>
    </location>
</feature>
<protein>
    <recommendedName>
        <fullName evidence="5">Extensin</fullName>
    </recommendedName>
</protein>
<feature type="transmembrane region" description="Helical" evidence="2">
    <location>
        <begin position="112"/>
        <end position="138"/>
    </location>
</feature>
<accession>A0A918HW44</accession>
<feature type="compositionally biased region" description="Gly residues" evidence="1">
    <location>
        <begin position="297"/>
        <end position="343"/>
    </location>
</feature>
<feature type="compositionally biased region" description="Low complexity" evidence="1">
    <location>
        <begin position="224"/>
        <end position="243"/>
    </location>
</feature>
<dbReference type="Proteomes" id="UP000636661">
    <property type="component" value="Unassembled WGS sequence"/>
</dbReference>